<gene>
    <name evidence="2" type="ORF">BZL30_4201</name>
</gene>
<comment type="caution">
    <text evidence="2">The sequence shown here is derived from an EMBL/GenBank/DDBJ whole genome shotgun (WGS) entry which is preliminary data.</text>
</comment>
<dbReference type="EMBL" id="MVBM01000003">
    <property type="protein sequence ID" value="OOK76391.1"/>
    <property type="molecule type" value="Genomic_DNA"/>
</dbReference>
<sequence length="147" mass="15843">MCSANARSWICVPGFAVNGVVPKSAVGRHAGCERPGSGVAEVFHARGAPSALTAHGDERRHHMVAGREAPDSLADVDHDARAFVSADRRRHCRESQGAQGFCWGASLPWRMCSSEWHNPVAARRTRTSPERGGSRSNSSTVHGRPYS</sequence>
<evidence type="ECO:0000256" key="1">
    <source>
        <dbReference type="SAM" id="MobiDB-lite"/>
    </source>
</evidence>
<evidence type="ECO:0000313" key="3">
    <source>
        <dbReference type="Proteomes" id="UP000189229"/>
    </source>
</evidence>
<dbReference type="AlphaFoldDB" id="A0A1V3XD55"/>
<reference evidence="2 3" key="1">
    <citation type="submission" date="2017-02" db="EMBL/GenBank/DDBJ databases">
        <title>Complete genome sequences of Mycobacterium kansasii strains isolated from rhesus macaques.</title>
        <authorList>
            <person name="Panda A."/>
            <person name="Nagaraj S."/>
            <person name="Zhao X."/>
            <person name="Tettelin H."/>
            <person name="Detolla L.J."/>
        </authorList>
    </citation>
    <scope>NUCLEOTIDE SEQUENCE [LARGE SCALE GENOMIC DNA]</scope>
    <source>
        <strain evidence="2 3">11-3813</strain>
    </source>
</reference>
<dbReference type="AntiFam" id="ANF00088">
    <property type="entry name" value="Shadow ORF (opposite Fdh)"/>
</dbReference>
<dbReference type="Proteomes" id="UP000189229">
    <property type="component" value="Unassembled WGS sequence"/>
</dbReference>
<name>A0A1V3XD55_MYCKA</name>
<accession>A0A1V3XD55</accession>
<feature type="region of interest" description="Disordered" evidence="1">
    <location>
        <begin position="122"/>
        <end position="147"/>
    </location>
</feature>
<evidence type="ECO:0000313" key="2">
    <source>
        <dbReference type="EMBL" id="OOK76391.1"/>
    </source>
</evidence>
<organism evidence="2 3">
    <name type="scientific">Mycobacterium kansasii</name>
    <dbReference type="NCBI Taxonomy" id="1768"/>
    <lineage>
        <taxon>Bacteria</taxon>
        <taxon>Bacillati</taxon>
        <taxon>Actinomycetota</taxon>
        <taxon>Actinomycetes</taxon>
        <taxon>Mycobacteriales</taxon>
        <taxon>Mycobacteriaceae</taxon>
        <taxon>Mycobacterium</taxon>
    </lineage>
</organism>
<protein>
    <submittedName>
        <fullName evidence="2">Uncharacterized protein</fullName>
    </submittedName>
</protein>
<proteinExistence type="predicted"/>